<keyword evidence="1" id="KW-0175">Coiled coil</keyword>
<comment type="caution">
    <text evidence="3">The sequence shown here is derived from an EMBL/GenBank/DDBJ whole genome shotgun (WGS) entry which is preliminary data.</text>
</comment>
<feature type="transmembrane region" description="Helical" evidence="2">
    <location>
        <begin position="36"/>
        <end position="55"/>
    </location>
</feature>
<gene>
    <name evidence="3" type="ORF">H8S33_16690</name>
</gene>
<feature type="coiled-coil region" evidence="1">
    <location>
        <begin position="61"/>
        <end position="95"/>
    </location>
</feature>
<dbReference type="PANTHER" id="PTHR40027:SF1">
    <property type="entry name" value="CELL DIVISION PROTEIN DIVIC"/>
    <property type="match status" value="1"/>
</dbReference>
<organism evidence="3 4">
    <name type="scientific">Ornithinibacillus hominis</name>
    <dbReference type="NCBI Taxonomy" id="2763055"/>
    <lineage>
        <taxon>Bacteria</taxon>
        <taxon>Bacillati</taxon>
        <taxon>Bacillota</taxon>
        <taxon>Bacilli</taxon>
        <taxon>Bacillales</taxon>
        <taxon>Bacillaceae</taxon>
        <taxon>Ornithinibacillus</taxon>
    </lineage>
</organism>
<evidence type="ECO:0000313" key="3">
    <source>
        <dbReference type="EMBL" id="MBC5638417.1"/>
    </source>
</evidence>
<dbReference type="EMBL" id="JACOOL010000015">
    <property type="protein sequence ID" value="MBC5638417.1"/>
    <property type="molecule type" value="Genomic_DNA"/>
</dbReference>
<dbReference type="Pfam" id="PF04977">
    <property type="entry name" value="DivIC"/>
    <property type="match status" value="1"/>
</dbReference>
<dbReference type="Proteomes" id="UP000637359">
    <property type="component" value="Unassembled WGS sequence"/>
</dbReference>
<keyword evidence="2" id="KW-0812">Transmembrane</keyword>
<protein>
    <submittedName>
        <fullName evidence="3">Septum formation initiator family protein</fullName>
    </submittedName>
</protein>
<proteinExistence type="predicted"/>
<sequence length="125" mass="15153">MQKKKTVTKLNSQYMEQYDAHVERQKRKKKRLVRRLVLFMTLIVLIAGSMAVYHFQQRALHTEKMEEYKQLQEELADLEQKEKKFKEEIQLLNDEDYILEIARTKYFLSKEGELIFKTPDEDSSY</sequence>
<dbReference type="InterPro" id="IPR039076">
    <property type="entry name" value="DivIC"/>
</dbReference>
<reference evidence="3" key="1">
    <citation type="submission" date="2020-08" db="EMBL/GenBank/DDBJ databases">
        <title>Genome public.</title>
        <authorList>
            <person name="Liu C."/>
            <person name="Sun Q."/>
        </authorList>
    </citation>
    <scope>NUCLEOTIDE SEQUENCE</scope>
    <source>
        <strain evidence="3">BX22</strain>
    </source>
</reference>
<evidence type="ECO:0000256" key="1">
    <source>
        <dbReference type="SAM" id="Coils"/>
    </source>
</evidence>
<keyword evidence="4" id="KW-1185">Reference proteome</keyword>
<keyword evidence="2" id="KW-0472">Membrane</keyword>
<dbReference type="InterPro" id="IPR007060">
    <property type="entry name" value="FtsL/DivIC"/>
</dbReference>
<evidence type="ECO:0000313" key="4">
    <source>
        <dbReference type="Proteomes" id="UP000637359"/>
    </source>
</evidence>
<name>A0A923L8P5_9BACI</name>
<accession>A0A923L8P5</accession>
<dbReference type="GO" id="GO:0051301">
    <property type="term" value="P:cell division"/>
    <property type="evidence" value="ECO:0007669"/>
    <property type="project" value="InterPro"/>
</dbReference>
<evidence type="ECO:0000256" key="2">
    <source>
        <dbReference type="SAM" id="Phobius"/>
    </source>
</evidence>
<dbReference type="AlphaFoldDB" id="A0A923L8P5"/>
<keyword evidence="2" id="KW-1133">Transmembrane helix</keyword>
<dbReference type="RefSeq" id="WP_186871124.1">
    <property type="nucleotide sequence ID" value="NZ_JACOOL010000015.1"/>
</dbReference>
<dbReference type="PANTHER" id="PTHR40027">
    <property type="entry name" value="CELL DIVISION PROTEIN DIVIC"/>
    <property type="match status" value="1"/>
</dbReference>